<name>A0A839VAP5_9GAMM</name>
<evidence type="ECO:0000313" key="2">
    <source>
        <dbReference type="EMBL" id="MBB3191158.1"/>
    </source>
</evidence>
<dbReference type="EMBL" id="JACHXP010000011">
    <property type="protein sequence ID" value="MBB3191158.1"/>
    <property type="molecule type" value="Genomic_DNA"/>
</dbReference>
<dbReference type="Gene3D" id="3.10.450.50">
    <property type="match status" value="1"/>
</dbReference>
<evidence type="ECO:0000259" key="1">
    <source>
        <dbReference type="Pfam" id="PF13474"/>
    </source>
</evidence>
<dbReference type="AlphaFoldDB" id="A0A839VAP5"/>
<protein>
    <submittedName>
        <fullName evidence="2">Ketosteroid isomerase-like protein</fullName>
    </submittedName>
</protein>
<dbReference type="RefSeq" id="WP_183325943.1">
    <property type="nucleotide sequence ID" value="NZ_JACHXP010000011.1"/>
</dbReference>
<dbReference type="InterPro" id="IPR037401">
    <property type="entry name" value="SnoaL-like"/>
</dbReference>
<evidence type="ECO:0000313" key="3">
    <source>
        <dbReference type="Proteomes" id="UP000547614"/>
    </source>
</evidence>
<sequence length="142" mass="15881">MSTEDDVQAISRRFYAALNRMANGDAAAMEEVWSHGEAVTAMHPIGDRQIGWGAVRESFEAFARVASEGQIELKDRLVRIEGNMAYEVGLESGTFKLAGEAVTFEHRVTNIYRRVEEAWEVVHHHADLSPAILEVLDRLRAA</sequence>
<organism evidence="2 3">
    <name type="scientific">Halomonas cerina</name>
    <dbReference type="NCBI Taxonomy" id="447424"/>
    <lineage>
        <taxon>Bacteria</taxon>
        <taxon>Pseudomonadati</taxon>
        <taxon>Pseudomonadota</taxon>
        <taxon>Gammaproteobacteria</taxon>
        <taxon>Oceanospirillales</taxon>
        <taxon>Halomonadaceae</taxon>
        <taxon>Halomonas</taxon>
    </lineage>
</organism>
<dbReference type="Proteomes" id="UP000547614">
    <property type="component" value="Unassembled WGS sequence"/>
</dbReference>
<reference evidence="2 3" key="1">
    <citation type="submission" date="2020-08" db="EMBL/GenBank/DDBJ databases">
        <title>Genomic Encyclopedia of Type Strains, Phase III (KMG-III): the genomes of soil and plant-associated and newly described type strains.</title>
        <authorList>
            <person name="Whitman W."/>
        </authorList>
    </citation>
    <scope>NUCLEOTIDE SEQUENCE [LARGE SCALE GENOMIC DNA]</scope>
    <source>
        <strain evidence="2 3">CECT 7282</strain>
    </source>
</reference>
<keyword evidence="2" id="KW-0413">Isomerase</keyword>
<dbReference type="PANTHER" id="PTHR34957">
    <property type="entry name" value="NUCLEAR TRANSPORT FACTOR 2 (NTF2) FAMILY PROTEIN"/>
    <property type="match status" value="1"/>
</dbReference>
<gene>
    <name evidence="2" type="ORF">FHR94_002405</name>
</gene>
<feature type="domain" description="SnoaL-like" evidence="1">
    <location>
        <begin position="9"/>
        <end position="126"/>
    </location>
</feature>
<dbReference type="GO" id="GO:0016853">
    <property type="term" value="F:isomerase activity"/>
    <property type="evidence" value="ECO:0007669"/>
    <property type="project" value="UniProtKB-KW"/>
</dbReference>
<dbReference type="InterPro" id="IPR032710">
    <property type="entry name" value="NTF2-like_dom_sf"/>
</dbReference>
<dbReference type="SUPFAM" id="SSF54427">
    <property type="entry name" value="NTF2-like"/>
    <property type="match status" value="1"/>
</dbReference>
<dbReference type="PANTHER" id="PTHR34957:SF1">
    <property type="entry name" value="NUCLEAR TRANSPORT FACTOR 2 (NTF2) FAMILY PROTEIN"/>
    <property type="match status" value="1"/>
</dbReference>
<accession>A0A839VAP5</accession>
<keyword evidence="3" id="KW-1185">Reference proteome</keyword>
<comment type="caution">
    <text evidence="2">The sequence shown here is derived from an EMBL/GenBank/DDBJ whole genome shotgun (WGS) entry which is preliminary data.</text>
</comment>
<dbReference type="Pfam" id="PF13474">
    <property type="entry name" value="SnoaL_3"/>
    <property type="match status" value="1"/>
</dbReference>
<proteinExistence type="predicted"/>